<dbReference type="PIRSF" id="PIRSF039012">
    <property type="entry name" value="ASP"/>
    <property type="match status" value="1"/>
</dbReference>
<keyword evidence="7" id="KW-1185">Reference proteome</keyword>
<keyword evidence="4" id="KW-0862">Zinc</keyword>
<feature type="domain" description="Succinylglutamate desuccinylase/Aspartoacylase catalytic" evidence="5">
    <location>
        <begin position="61"/>
        <end position="251"/>
    </location>
</feature>
<dbReference type="PANTHER" id="PTHR37326">
    <property type="entry name" value="BLL3975 PROTEIN"/>
    <property type="match status" value="1"/>
</dbReference>
<gene>
    <name evidence="6" type="ORF">ACFFUQ_19000</name>
</gene>
<organism evidence="6 7">
    <name type="scientific">Flavobacterium branchiarum</name>
    <dbReference type="NCBI Taxonomy" id="1114870"/>
    <lineage>
        <taxon>Bacteria</taxon>
        <taxon>Pseudomonadati</taxon>
        <taxon>Bacteroidota</taxon>
        <taxon>Flavobacteriia</taxon>
        <taxon>Flavobacteriales</taxon>
        <taxon>Flavobacteriaceae</taxon>
        <taxon>Flavobacterium</taxon>
    </lineage>
</organism>
<dbReference type="Proteomes" id="UP001589589">
    <property type="component" value="Unassembled WGS sequence"/>
</dbReference>
<evidence type="ECO:0000256" key="2">
    <source>
        <dbReference type="ARBA" id="ARBA00022723"/>
    </source>
</evidence>
<dbReference type="InterPro" id="IPR043795">
    <property type="entry name" value="N-alpha-Ac-DABA-like"/>
</dbReference>
<evidence type="ECO:0000259" key="5">
    <source>
        <dbReference type="Pfam" id="PF24827"/>
    </source>
</evidence>
<evidence type="ECO:0000256" key="1">
    <source>
        <dbReference type="ARBA" id="ARBA00001947"/>
    </source>
</evidence>
<dbReference type="SUPFAM" id="SSF53187">
    <property type="entry name" value="Zn-dependent exopeptidases"/>
    <property type="match status" value="1"/>
</dbReference>
<protein>
    <submittedName>
        <fullName evidence="6">Succinylglutamate desuccinylase/aspartoacylase family protein</fullName>
    </submittedName>
</protein>
<comment type="cofactor">
    <cofactor evidence="1">
        <name>Zn(2+)</name>
        <dbReference type="ChEBI" id="CHEBI:29105"/>
    </cofactor>
</comment>
<dbReference type="EMBL" id="JBHMEX010000061">
    <property type="protein sequence ID" value="MFB9066109.1"/>
    <property type="molecule type" value="Genomic_DNA"/>
</dbReference>
<comment type="caution">
    <text evidence="6">The sequence shown here is derived from an EMBL/GenBank/DDBJ whole genome shotgun (WGS) entry which is preliminary data.</text>
</comment>
<accession>A0ABV5FRE9</accession>
<evidence type="ECO:0000313" key="7">
    <source>
        <dbReference type="Proteomes" id="UP001589589"/>
    </source>
</evidence>
<dbReference type="InterPro" id="IPR053138">
    <property type="entry name" value="N-alpha-Ac-DABA_deacetylase"/>
</dbReference>
<dbReference type="Gene3D" id="3.40.630.10">
    <property type="entry name" value="Zn peptidases"/>
    <property type="match status" value="1"/>
</dbReference>
<proteinExistence type="predicted"/>
<dbReference type="InterPro" id="IPR055438">
    <property type="entry name" value="AstE_AspA_cat"/>
</dbReference>
<evidence type="ECO:0000256" key="4">
    <source>
        <dbReference type="ARBA" id="ARBA00022833"/>
    </source>
</evidence>
<evidence type="ECO:0000256" key="3">
    <source>
        <dbReference type="ARBA" id="ARBA00022801"/>
    </source>
</evidence>
<keyword evidence="2" id="KW-0479">Metal-binding</keyword>
<dbReference type="PANTHER" id="PTHR37326:SF1">
    <property type="entry name" value="BLL3975 PROTEIN"/>
    <property type="match status" value="1"/>
</dbReference>
<dbReference type="RefSeq" id="WP_290263121.1">
    <property type="nucleotide sequence ID" value="NZ_JAUFQQ010000003.1"/>
</dbReference>
<evidence type="ECO:0000313" key="6">
    <source>
        <dbReference type="EMBL" id="MFB9066109.1"/>
    </source>
</evidence>
<name>A0ABV5FRE9_9FLAO</name>
<keyword evidence="3" id="KW-0378">Hydrolase</keyword>
<dbReference type="Pfam" id="PF24827">
    <property type="entry name" value="AstE_AspA_cat"/>
    <property type="match status" value="1"/>
</dbReference>
<sequence length="341" mass="37871">MRRIALILILFLCIYHVQAQELRNTLKEIKNGERINKLISFRGDNALEYIPLTVIKGKNPGPVFTIIAGIHGYEYPPIIAVQELMKEIDATKLRGTLIILPITNVASFYKRSPFVNPIDGLNLNNAFPGSVSGSISKQIAHWITKEIIPNSDVFLDIHGGDANEDLLPFICYYDNKDGQTEKAKLLSESSGMQYIVSYPYNLTKNEIAKYAFKQAVQSGTVALSIEAGKLGTVQSENVKLIKNAVYNMLDYSKMINAKNATGEIKREYINEQSYIRVPQKGIFFSSIQSGDSITKNQNLGYITDEFGKIIAQITAPVSGIILYKIGTPPVNIGETLFCIGH</sequence>
<reference evidence="6 7" key="1">
    <citation type="submission" date="2024-09" db="EMBL/GenBank/DDBJ databases">
        <authorList>
            <person name="Sun Q."/>
            <person name="Mori K."/>
        </authorList>
    </citation>
    <scope>NUCLEOTIDE SEQUENCE [LARGE SCALE GENOMIC DNA]</scope>
    <source>
        <strain evidence="6 7">CECT 7908</strain>
    </source>
</reference>